<feature type="domain" description="Transglutaminase-like" evidence="1">
    <location>
        <begin position="143"/>
        <end position="206"/>
    </location>
</feature>
<sequence>MRFRKYCFGQGEMEMKERRKLSRKILTVLLAVVLLVTGMAVSVPAALRITIRDGKVYQNNKPVTNKIVGSKAKGYYYVDKTGRKVNTREIRQAVDFVMRNSKAGDSRAKRLKACYRALQTYPYFGMTNRAPKAKNLSSYARYMFSHHRGDCYYYASTMAYIARVLGYDSRVAVGGVTARGPAAPLSLHGWCEVKYGKSWRMLDCSMQRAHLDRNLCLVTRKKYPFRLRCDKVYTMTVKKAKVKWS</sequence>
<dbReference type="EMBL" id="QSKF01000003">
    <property type="protein sequence ID" value="RHE40906.1"/>
    <property type="molecule type" value="Genomic_DNA"/>
</dbReference>
<reference evidence="2 3" key="1">
    <citation type="submission" date="2018-08" db="EMBL/GenBank/DDBJ databases">
        <title>A genome reference for cultivated species of the human gut microbiota.</title>
        <authorList>
            <person name="Zou Y."/>
            <person name="Xue W."/>
            <person name="Luo G."/>
        </authorList>
    </citation>
    <scope>NUCLEOTIDE SEQUENCE [LARGE SCALE GENOMIC DNA]</scope>
    <source>
        <strain evidence="2 3">AM28-23</strain>
    </source>
</reference>
<proteinExistence type="predicted"/>
<dbReference type="Gene3D" id="3.10.620.30">
    <property type="match status" value="1"/>
</dbReference>
<dbReference type="InterPro" id="IPR002931">
    <property type="entry name" value="Transglutaminase-like"/>
</dbReference>
<comment type="caution">
    <text evidence="2">The sequence shown here is derived from an EMBL/GenBank/DDBJ whole genome shotgun (WGS) entry which is preliminary data.</text>
</comment>
<dbReference type="AlphaFoldDB" id="A0A414J8U3"/>
<evidence type="ECO:0000313" key="2">
    <source>
        <dbReference type="EMBL" id="RHE40906.1"/>
    </source>
</evidence>
<dbReference type="SUPFAM" id="SSF54001">
    <property type="entry name" value="Cysteine proteinases"/>
    <property type="match status" value="1"/>
</dbReference>
<dbReference type="InterPro" id="IPR038765">
    <property type="entry name" value="Papain-like_cys_pep_sf"/>
</dbReference>
<evidence type="ECO:0000313" key="3">
    <source>
        <dbReference type="Proteomes" id="UP000283745"/>
    </source>
</evidence>
<dbReference type="Proteomes" id="UP000283745">
    <property type="component" value="Unassembled WGS sequence"/>
</dbReference>
<organism evidence="2 3">
    <name type="scientific">Blautia obeum</name>
    <dbReference type="NCBI Taxonomy" id="40520"/>
    <lineage>
        <taxon>Bacteria</taxon>
        <taxon>Bacillati</taxon>
        <taxon>Bacillota</taxon>
        <taxon>Clostridia</taxon>
        <taxon>Lachnospirales</taxon>
        <taxon>Lachnospiraceae</taxon>
        <taxon>Blautia</taxon>
    </lineage>
</organism>
<gene>
    <name evidence="2" type="ORF">DW740_05055</name>
</gene>
<dbReference type="Pfam" id="PF01841">
    <property type="entry name" value="Transglut_core"/>
    <property type="match status" value="1"/>
</dbReference>
<protein>
    <recommendedName>
        <fullName evidence="1">Transglutaminase-like domain-containing protein</fullName>
    </recommendedName>
</protein>
<dbReference type="SMART" id="SM00460">
    <property type="entry name" value="TGc"/>
    <property type="match status" value="1"/>
</dbReference>
<accession>A0A414J8U3</accession>
<dbReference type="RefSeq" id="WP_118048524.1">
    <property type="nucleotide sequence ID" value="NZ_QSKF01000003.1"/>
</dbReference>
<evidence type="ECO:0000259" key="1">
    <source>
        <dbReference type="SMART" id="SM00460"/>
    </source>
</evidence>
<name>A0A414J8U3_9FIRM</name>